<comment type="similarity">
    <text evidence="1">Belongs to the TRAFAC class TrmE-Era-EngA-EngB-Septin-like GTPase superfamily. AIG1/Toc34/Toc159-like paraseptin GTPase family. IAN subfamily.</text>
</comment>
<name>A0A6A5EXQ5_PERFL</name>
<dbReference type="CDD" id="cd01852">
    <property type="entry name" value="AIG1"/>
    <property type="match status" value="1"/>
</dbReference>
<gene>
    <name evidence="7" type="ORF">PFLUV_G00174150</name>
</gene>
<dbReference type="OrthoDB" id="8954335at2759"/>
<keyword evidence="8" id="KW-1185">Reference proteome</keyword>
<organism evidence="7 8">
    <name type="scientific">Perca fluviatilis</name>
    <name type="common">European perch</name>
    <dbReference type="NCBI Taxonomy" id="8168"/>
    <lineage>
        <taxon>Eukaryota</taxon>
        <taxon>Metazoa</taxon>
        <taxon>Chordata</taxon>
        <taxon>Craniata</taxon>
        <taxon>Vertebrata</taxon>
        <taxon>Euteleostomi</taxon>
        <taxon>Actinopterygii</taxon>
        <taxon>Neopterygii</taxon>
        <taxon>Teleostei</taxon>
        <taxon>Neoteleostei</taxon>
        <taxon>Acanthomorphata</taxon>
        <taxon>Eupercaria</taxon>
        <taxon>Perciformes</taxon>
        <taxon>Percoidei</taxon>
        <taxon>Percidae</taxon>
        <taxon>Percinae</taxon>
        <taxon>Perca</taxon>
    </lineage>
</organism>
<dbReference type="SUPFAM" id="SSF52540">
    <property type="entry name" value="P-loop containing nucleoside triphosphate hydrolases"/>
    <property type="match status" value="1"/>
</dbReference>
<dbReference type="PANTHER" id="PTHR10903">
    <property type="entry name" value="GTPASE, IMAP FAMILY MEMBER-RELATED"/>
    <property type="match status" value="1"/>
</dbReference>
<feature type="domain" description="AIG1-type G" evidence="6">
    <location>
        <begin position="40"/>
        <end position="240"/>
    </location>
</feature>
<dbReference type="InterPro" id="IPR027417">
    <property type="entry name" value="P-loop_NTPase"/>
</dbReference>
<dbReference type="AlphaFoldDB" id="A0A6A5EXQ5"/>
<dbReference type="FunFam" id="3.40.50.300:FF:002274">
    <property type="entry name" value="Si:dkeyp-69e1.8"/>
    <property type="match status" value="1"/>
</dbReference>
<dbReference type="Gene3D" id="3.40.50.300">
    <property type="entry name" value="P-loop containing nucleotide triphosphate hydrolases"/>
    <property type="match status" value="1"/>
</dbReference>
<dbReference type="Proteomes" id="UP000465112">
    <property type="component" value="Chromosome 15"/>
</dbReference>
<evidence type="ECO:0000313" key="7">
    <source>
        <dbReference type="EMBL" id="KAF1379252.1"/>
    </source>
</evidence>
<evidence type="ECO:0000259" key="6">
    <source>
        <dbReference type="PROSITE" id="PS51720"/>
    </source>
</evidence>
<reference evidence="7 8" key="1">
    <citation type="submission" date="2019-06" db="EMBL/GenBank/DDBJ databases">
        <title>A chromosome-scale genome assembly of the European perch, Perca fluviatilis.</title>
        <authorList>
            <person name="Roques C."/>
            <person name="Zahm M."/>
            <person name="Cabau C."/>
            <person name="Klopp C."/>
            <person name="Bouchez O."/>
            <person name="Donnadieu C."/>
            <person name="Kuhl H."/>
            <person name="Gislard M."/>
            <person name="Guendouz S."/>
            <person name="Journot L."/>
            <person name="Haffray P."/>
            <person name="Bestin A."/>
            <person name="Morvezen R."/>
            <person name="Feron R."/>
            <person name="Wen M."/>
            <person name="Jouanno E."/>
            <person name="Herpin A."/>
            <person name="Schartl M."/>
            <person name="Postlethwait J."/>
            <person name="Schaerlinger B."/>
            <person name="Chardard D."/>
            <person name="Lecocq T."/>
            <person name="Poncet C."/>
            <person name="Jaffrelo L."/>
            <person name="Lampietro C."/>
            <person name="Guiguen Y."/>
        </authorList>
    </citation>
    <scope>NUCLEOTIDE SEQUENCE [LARGE SCALE GENOMIC DNA]</scope>
    <source>
        <tissue evidence="7">Blood</tissue>
    </source>
</reference>
<keyword evidence="3" id="KW-0342">GTP-binding</keyword>
<dbReference type="PROSITE" id="PS51720">
    <property type="entry name" value="G_AIG1"/>
    <property type="match status" value="1"/>
</dbReference>
<evidence type="ECO:0000313" key="8">
    <source>
        <dbReference type="Proteomes" id="UP000465112"/>
    </source>
</evidence>
<comment type="caution">
    <text evidence="7">The sequence shown here is derived from an EMBL/GenBank/DDBJ whole genome shotgun (WGS) entry which is preliminary data.</text>
</comment>
<keyword evidence="5" id="KW-1133">Transmembrane helix</keyword>
<evidence type="ECO:0000256" key="3">
    <source>
        <dbReference type="ARBA" id="ARBA00023134"/>
    </source>
</evidence>
<proteinExistence type="inferred from homology"/>
<protein>
    <recommendedName>
        <fullName evidence="6">AIG1-type G domain-containing protein</fullName>
    </recommendedName>
</protein>
<sequence length="360" mass="40481">MVVGSLGENCPDIMPGSERGSTADLPPQRGEEMGDLGEQMEPLRIMLLGKSGVGKSSSGNTILGRTVFVSDMKLKRVTRHCEKETGTVKDVPVAVIDTPGLFETIKTKEDMVRDILKCVKLQEPGPHVFVLVVPVGRMTQEDQDTNTLIQTMFGPRVWDYTIVLFTHGDRLGGKTINDVITESEIDLRNFIRKCSGGFHVFDNKNPGDQEQVTSFVAKIQTLVALNGGHYYSTDLYPQPERKIREKQECLLAERNAEISRKETLLKEEHQGQDLEAKKKDLWRKEENKTRAEAEKYIRTTFILNWITFLGLIGVLIGLALQAPVVLILAGIVMFIGFFFKESILRLFMSGKIPWLSKKIQ</sequence>
<dbReference type="EMBL" id="VHII01000015">
    <property type="protein sequence ID" value="KAF1379252.1"/>
    <property type="molecule type" value="Genomic_DNA"/>
</dbReference>
<dbReference type="PANTHER" id="PTHR10903:SF190">
    <property type="entry name" value="GTPASE IMAP FAMILY MEMBER 4-LIKE"/>
    <property type="match status" value="1"/>
</dbReference>
<evidence type="ECO:0000256" key="2">
    <source>
        <dbReference type="ARBA" id="ARBA00022741"/>
    </source>
</evidence>
<dbReference type="InterPro" id="IPR045058">
    <property type="entry name" value="GIMA/IAN/Toc"/>
</dbReference>
<feature type="region of interest" description="Disordered" evidence="4">
    <location>
        <begin position="1"/>
        <end position="32"/>
    </location>
</feature>
<evidence type="ECO:0000256" key="5">
    <source>
        <dbReference type="SAM" id="Phobius"/>
    </source>
</evidence>
<evidence type="ECO:0000256" key="1">
    <source>
        <dbReference type="ARBA" id="ARBA00008535"/>
    </source>
</evidence>
<dbReference type="Pfam" id="PF04548">
    <property type="entry name" value="AIG1"/>
    <property type="match status" value="1"/>
</dbReference>
<keyword evidence="5" id="KW-0472">Membrane</keyword>
<accession>A0A6A5EXQ5</accession>
<dbReference type="GO" id="GO:0005525">
    <property type="term" value="F:GTP binding"/>
    <property type="evidence" value="ECO:0007669"/>
    <property type="project" value="UniProtKB-KW"/>
</dbReference>
<evidence type="ECO:0000256" key="4">
    <source>
        <dbReference type="SAM" id="MobiDB-lite"/>
    </source>
</evidence>
<feature type="transmembrane region" description="Helical" evidence="5">
    <location>
        <begin position="296"/>
        <end position="316"/>
    </location>
</feature>
<dbReference type="InterPro" id="IPR006703">
    <property type="entry name" value="G_AIG1"/>
</dbReference>
<keyword evidence="2" id="KW-0547">Nucleotide-binding</keyword>
<keyword evidence="5" id="KW-0812">Transmembrane</keyword>